<organism evidence="12 13">
    <name type="scientific">Sulfurimonas paralvinellae</name>
    <dbReference type="NCBI Taxonomy" id="317658"/>
    <lineage>
        <taxon>Bacteria</taxon>
        <taxon>Pseudomonadati</taxon>
        <taxon>Campylobacterota</taxon>
        <taxon>Epsilonproteobacteria</taxon>
        <taxon>Campylobacterales</taxon>
        <taxon>Sulfurimonadaceae</taxon>
        <taxon>Sulfurimonas</taxon>
    </lineage>
</organism>
<keyword evidence="5 11" id="KW-1133">Transmembrane helix</keyword>
<evidence type="ECO:0000256" key="8">
    <source>
        <dbReference type="ARBA" id="ARBA00023303"/>
    </source>
</evidence>
<keyword evidence="11" id="KW-0915">Sodium</keyword>
<evidence type="ECO:0000256" key="1">
    <source>
        <dbReference type="ARBA" id="ARBA00004651"/>
    </source>
</evidence>
<dbReference type="PANTHER" id="PTHR28259:SF1">
    <property type="entry name" value="FLUORIDE EXPORT PROTEIN 1-RELATED"/>
    <property type="match status" value="1"/>
</dbReference>
<comment type="subcellular location">
    <subcellularLocation>
        <location evidence="1 11">Cell membrane</location>
        <topology evidence="1 11">Multi-pass membrane protein</topology>
    </subcellularLocation>
</comment>
<dbReference type="NCBIfam" id="TIGR00494">
    <property type="entry name" value="crcB"/>
    <property type="match status" value="1"/>
</dbReference>
<evidence type="ECO:0000313" key="13">
    <source>
        <dbReference type="Proteomes" id="UP000593580"/>
    </source>
</evidence>
<evidence type="ECO:0000256" key="2">
    <source>
        <dbReference type="ARBA" id="ARBA00022475"/>
    </source>
</evidence>
<dbReference type="HAMAP" id="MF_00454">
    <property type="entry name" value="FluC"/>
    <property type="match status" value="1"/>
</dbReference>
<dbReference type="KEGG" id="spal:FM071_07805"/>
<dbReference type="RefSeq" id="WP_193110433.1">
    <property type="nucleotide sequence ID" value="NZ_CP041406.1"/>
</dbReference>
<gene>
    <name evidence="11 12" type="primary">crcB</name>
    <name evidence="11" type="synonym">fluC</name>
    <name evidence="12" type="ORF">FM071_07805</name>
</gene>
<keyword evidence="8 11" id="KW-0407">Ion channel</keyword>
<keyword evidence="11" id="KW-0813">Transport</keyword>
<dbReference type="GO" id="GO:0046872">
    <property type="term" value="F:metal ion binding"/>
    <property type="evidence" value="ECO:0007669"/>
    <property type="project" value="UniProtKB-KW"/>
</dbReference>
<dbReference type="EMBL" id="CP041406">
    <property type="protein sequence ID" value="QOP46202.1"/>
    <property type="molecule type" value="Genomic_DNA"/>
</dbReference>
<feature type="binding site" evidence="11">
    <location>
        <position position="78"/>
    </location>
    <ligand>
        <name>Na(+)</name>
        <dbReference type="ChEBI" id="CHEBI:29101"/>
        <note>structural</note>
    </ligand>
</feature>
<comment type="function">
    <text evidence="11">Fluoride-specific ion channel. Important for reducing fluoride concentration in the cell, thus reducing its toxicity.</text>
</comment>
<keyword evidence="7 11" id="KW-0472">Membrane</keyword>
<evidence type="ECO:0000256" key="11">
    <source>
        <dbReference type="HAMAP-Rule" id="MF_00454"/>
    </source>
</evidence>
<evidence type="ECO:0000256" key="6">
    <source>
        <dbReference type="ARBA" id="ARBA00023065"/>
    </source>
</evidence>
<dbReference type="Pfam" id="PF02537">
    <property type="entry name" value="CRCB"/>
    <property type="match status" value="1"/>
</dbReference>
<keyword evidence="3" id="KW-0997">Cell inner membrane</keyword>
<proteinExistence type="inferred from homology"/>
<keyword evidence="11" id="KW-0479">Metal-binding</keyword>
<dbReference type="GO" id="GO:0140114">
    <property type="term" value="P:cellular detoxification of fluoride"/>
    <property type="evidence" value="ECO:0007669"/>
    <property type="project" value="UniProtKB-UniRule"/>
</dbReference>
<keyword evidence="6 11" id="KW-0406">Ion transport</keyword>
<dbReference type="PANTHER" id="PTHR28259">
    <property type="entry name" value="FLUORIDE EXPORT PROTEIN 1-RELATED"/>
    <property type="match status" value="1"/>
</dbReference>
<evidence type="ECO:0000256" key="5">
    <source>
        <dbReference type="ARBA" id="ARBA00022989"/>
    </source>
</evidence>
<dbReference type="GO" id="GO:0005886">
    <property type="term" value="C:plasma membrane"/>
    <property type="evidence" value="ECO:0007669"/>
    <property type="project" value="UniProtKB-SubCell"/>
</dbReference>
<sequence>MNLTLLLFIGAGGFFGAISRFLIATNVQKFSGSFFPYGTLSVNVLGSFIIGFAAMFFAQSVQPEYKAFVITGFLGALTTFSTFSLENVNMLQDGEFTSFGINIFLNVTLTITATILAVVLFKKLYA</sequence>
<evidence type="ECO:0000256" key="7">
    <source>
        <dbReference type="ARBA" id="ARBA00023136"/>
    </source>
</evidence>
<feature type="transmembrane region" description="Helical" evidence="11">
    <location>
        <begin position="65"/>
        <end position="83"/>
    </location>
</feature>
<feature type="transmembrane region" description="Helical" evidence="11">
    <location>
        <begin position="34"/>
        <end position="58"/>
    </location>
</feature>
<keyword evidence="4 11" id="KW-0812">Transmembrane</keyword>
<dbReference type="GO" id="GO:0062054">
    <property type="term" value="F:fluoride channel activity"/>
    <property type="evidence" value="ECO:0007669"/>
    <property type="project" value="UniProtKB-UniRule"/>
</dbReference>
<evidence type="ECO:0000256" key="3">
    <source>
        <dbReference type="ARBA" id="ARBA00022519"/>
    </source>
</evidence>
<evidence type="ECO:0000256" key="9">
    <source>
        <dbReference type="ARBA" id="ARBA00035120"/>
    </source>
</evidence>
<evidence type="ECO:0000256" key="10">
    <source>
        <dbReference type="ARBA" id="ARBA00035585"/>
    </source>
</evidence>
<keyword evidence="13" id="KW-1185">Reference proteome</keyword>
<feature type="binding site" evidence="11">
    <location>
        <position position="75"/>
    </location>
    <ligand>
        <name>Na(+)</name>
        <dbReference type="ChEBI" id="CHEBI:29101"/>
        <note>structural</note>
    </ligand>
</feature>
<name>A0A7M1BBN0_9BACT</name>
<protein>
    <recommendedName>
        <fullName evidence="11">Fluoride-specific ion channel FluC</fullName>
    </recommendedName>
</protein>
<dbReference type="Proteomes" id="UP000593580">
    <property type="component" value="Chromosome"/>
</dbReference>
<evidence type="ECO:0000313" key="12">
    <source>
        <dbReference type="EMBL" id="QOP46202.1"/>
    </source>
</evidence>
<dbReference type="InterPro" id="IPR003691">
    <property type="entry name" value="FluC"/>
</dbReference>
<comment type="catalytic activity">
    <reaction evidence="10">
        <text>fluoride(in) = fluoride(out)</text>
        <dbReference type="Rhea" id="RHEA:76159"/>
        <dbReference type="ChEBI" id="CHEBI:17051"/>
    </reaction>
    <physiologicalReaction direction="left-to-right" evidence="10">
        <dbReference type="Rhea" id="RHEA:76160"/>
    </physiologicalReaction>
</comment>
<comment type="activity regulation">
    <text evidence="11">Na(+) is not transported, but it plays an essential structural role and its presence is essential for fluoride channel function.</text>
</comment>
<keyword evidence="2 11" id="KW-1003">Cell membrane</keyword>
<feature type="transmembrane region" description="Helical" evidence="11">
    <location>
        <begin position="103"/>
        <end position="121"/>
    </location>
</feature>
<reference evidence="12 13" key="1">
    <citation type="submission" date="2019-07" db="EMBL/GenBank/DDBJ databases">
        <title>Sulfurimonas paralvinellae sp. nov., a novel mesophilic, hydrogen- and sulfur-oxidizing chemolithoautotroph within the Epsilonproteo- bacteria isolated from a deep-sea hydrothermal vent polychaete nest, reclassification of Thiomicrospira denitrificans as Sulfurimonas denitrificans comb. nov. and emended description of the genus Sulfurimonas.</title>
        <authorList>
            <person name="Wang S."/>
            <person name="Jiang L."/>
            <person name="Shao Z."/>
        </authorList>
    </citation>
    <scope>NUCLEOTIDE SEQUENCE [LARGE SCALE GENOMIC DNA]</scope>
    <source>
        <strain evidence="12 13">GO25</strain>
    </source>
</reference>
<dbReference type="AlphaFoldDB" id="A0A7M1BBN0"/>
<comment type="similarity">
    <text evidence="9 11">Belongs to the fluoride channel Fluc/FEX (TC 1.A.43) family.</text>
</comment>
<accession>A0A7M1BBN0</accession>
<evidence type="ECO:0000256" key="4">
    <source>
        <dbReference type="ARBA" id="ARBA00022692"/>
    </source>
</evidence>